<dbReference type="SUPFAM" id="SSF55797">
    <property type="entry name" value="PR-1-like"/>
    <property type="match status" value="1"/>
</dbReference>
<feature type="chain" id="PRO_5043523870" description="SCP domain-containing protein" evidence="1">
    <location>
        <begin position="34"/>
        <end position="368"/>
    </location>
</feature>
<reference evidence="3" key="1">
    <citation type="submission" date="2024-07" db="EMBL/GenBank/DDBJ databases">
        <title>Complete genome sequence of Verrucomicrobiaceae bacterium NT6N.</title>
        <authorList>
            <person name="Huang C."/>
            <person name="Takami H."/>
            <person name="Hamasaki K."/>
        </authorList>
    </citation>
    <scope>NUCLEOTIDE SEQUENCE</scope>
    <source>
        <strain evidence="3">NT6N</strain>
    </source>
</reference>
<accession>A0AAT9FR11</accession>
<dbReference type="InterPro" id="IPR014044">
    <property type="entry name" value="CAP_dom"/>
</dbReference>
<dbReference type="Pfam" id="PF00188">
    <property type="entry name" value="CAP"/>
    <property type="match status" value="1"/>
</dbReference>
<name>A0AAT9FR11_9BACT</name>
<dbReference type="InterPro" id="IPR035940">
    <property type="entry name" value="CAP_sf"/>
</dbReference>
<dbReference type="PANTHER" id="PTHR31157">
    <property type="entry name" value="SCP DOMAIN-CONTAINING PROTEIN"/>
    <property type="match status" value="1"/>
</dbReference>
<protein>
    <recommendedName>
        <fullName evidence="2">SCP domain-containing protein</fullName>
    </recommendedName>
</protein>
<dbReference type="CDD" id="cd05379">
    <property type="entry name" value="CAP_bacterial"/>
    <property type="match status" value="1"/>
</dbReference>
<feature type="signal peptide" evidence="1">
    <location>
        <begin position="1"/>
        <end position="33"/>
    </location>
</feature>
<gene>
    <name evidence="3" type="ORF">NT6N_34760</name>
</gene>
<proteinExistence type="predicted"/>
<dbReference type="Gene3D" id="3.40.33.10">
    <property type="entry name" value="CAP"/>
    <property type="match status" value="1"/>
</dbReference>
<evidence type="ECO:0000256" key="1">
    <source>
        <dbReference type="SAM" id="SignalP"/>
    </source>
</evidence>
<dbReference type="PANTHER" id="PTHR31157:SF1">
    <property type="entry name" value="SCP DOMAIN-CONTAINING PROTEIN"/>
    <property type="match status" value="1"/>
</dbReference>
<dbReference type="EMBL" id="AP026866">
    <property type="protein sequence ID" value="BDS08436.1"/>
    <property type="molecule type" value="Genomic_DNA"/>
</dbReference>
<feature type="domain" description="SCP" evidence="2">
    <location>
        <begin position="253"/>
        <end position="356"/>
    </location>
</feature>
<dbReference type="AlphaFoldDB" id="A0AAT9FR11"/>
<organism evidence="3">
    <name type="scientific">Oceaniferula spumae</name>
    <dbReference type="NCBI Taxonomy" id="2979115"/>
    <lineage>
        <taxon>Bacteria</taxon>
        <taxon>Pseudomonadati</taxon>
        <taxon>Verrucomicrobiota</taxon>
        <taxon>Verrucomicrobiia</taxon>
        <taxon>Verrucomicrobiales</taxon>
        <taxon>Verrucomicrobiaceae</taxon>
        <taxon>Oceaniferula</taxon>
    </lineage>
</organism>
<dbReference type="KEGG" id="osu:NT6N_34760"/>
<evidence type="ECO:0000313" key="3">
    <source>
        <dbReference type="EMBL" id="BDS08436.1"/>
    </source>
</evidence>
<sequence>MKQSVIFTAGAGLASRCCLCAVSFLMVSSQAFTAELSAAFKENALAAMKSSDSAKRKAAFRTFQYLGPDALADYRTILQKAQAHHQAAMRRVMGTRANPYIEHARGLEELDTERSRVMDLIHTDWKKDPGKIRMLKTEVEGIERKYKRLVKLANANTSSIDRNMGIAMDALLEIQWEITSIERLSGGDNSSDLPDKKDIEDTVVEECYEAEEWYEQQSKRKQTLQSELSEKTAREHNAGCKWANNSQKDFSDHLNHARIIMGLHPMVLEERLSEAAWGHSNDMRTGGFFSHTSPLPGKRTPADRARLAKFAGSWTGENIFMGSPSYTSAYNGWFGSDGHRFIMFTKGGSNVVGIGVDGGHWTMMTGRQ</sequence>
<keyword evidence="1" id="KW-0732">Signal</keyword>
<evidence type="ECO:0000259" key="2">
    <source>
        <dbReference type="Pfam" id="PF00188"/>
    </source>
</evidence>